<dbReference type="Proteomes" id="UP000008895">
    <property type="component" value="Chromosome"/>
</dbReference>
<dbReference type="Pfam" id="PF01717">
    <property type="entry name" value="Meth_synt_2"/>
    <property type="match status" value="1"/>
</dbReference>
<dbReference type="GO" id="GO:0032259">
    <property type="term" value="P:methylation"/>
    <property type="evidence" value="ECO:0007669"/>
    <property type="project" value="UniProtKB-KW"/>
</dbReference>
<evidence type="ECO:0000256" key="2">
    <source>
        <dbReference type="ARBA" id="ARBA00022723"/>
    </source>
</evidence>
<dbReference type="GO" id="GO:0008270">
    <property type="term" value="F:zinc ion binding"/>
    <property type="evidence" value="ECO:0007669"/>
    <property type="project" value="InterPro"/>
</dbReference>
<keyword evidence="2" id="KW-0479">Metal-binding</keyword>
<keyword evidence="5" id="KW-0489">Methyltransferase</keyword>
<dbReference type="EMBL" id="CP002113">
    <property type="protein sequence ID" value="AEK22550.1"/>
    <property type="molecule type" value="Genomic_DNA"/>
</dbReference>
<name>F9YRS1_CAPCC</name>
<evidence type="ECO:0000256" key="3">
    <source>
        <dbReference type="ARBA" id="ARBA00022833"/>
    </source>
</evidence>
<comment type="cofactor">
    <cofactor evidence="1">
        <name>Zn(2+)</name>
        <dbReference type="ChEBI" id="CHEBI:29105"/>
    </cofactor>
</comment>
<dbReference type="Gene3D" id="3.20.20.210">
    <property type="match status" value="1"/>
</dbReference>
<dbReference type="eggNOG" id="COG0620">
    <property type="taxonomic scope" value="Bacteria"/>
</dbReference>
<sequence length="86" mass="9991">MELLDVFADFKYPNEIGPGVYDIHSPRVPSIDEMTFLMEKAIKVIPQQNLWINPDCGLKTRHWEETKKALVAMVETAKQLRNKYAK</sequence>
<dbReference type="InterPro" id="IPR002629">
    <property type="entry name" value="Met_Synth_C/arc"/>
</dbReference>
<dbReference type="HOGENOM" id="CLU_040013_2_1_10"/>
<reference evidence="5 6" key="1">
    <citation type="journal article" date="2011" name="J. Bacteriol.">
        <title>Complete genome sequence of the dog commensal and human pathogen Capnocytophaga canimorsus strain 5.</title>
        <authorList>
            <person name="Manfredi P."/>
            <person name="Pagni M."/>
            <person name="Cornelis G.R."/>
        </authorList>
    </citation>
    <scope>NUCLEOTIDE SEQUENCE [LARGE SCALE GENOMIC DNA]</scope>
    <source>
        <strain evidence="6">5</strain>
    </source>
</reference>
<feature type="domain" description="Cobalamin-independent methionine synthase MetE C-terminal/archaeal" evidence="4">
    <location>
        <begin position="1"/>
        <end position="78"/>
    </location>
</feature>
<proteinExistence type="predicted"/>
<dbReference type="STRING" id="860228.Ccan_04280"/>
<dbReference type="KEGG" id="ccm:Ccan_04280"/>
<keyword evidence="5" id="KW-0808">Transferase</keyword>
<dbReference type="SUPFAM" id="SSF51726">
    <property type="entry name" value="UROD/MetE-like"/>
    <property type="match status" value="1"/>
</dbReference>
<keyword evidence="3" id="KW-0862">Zinc</keyword>
<dbReference type="EC" id="2.1.1.14" evidence="5"/>
<dbReference type="AlphaFoldDB" id="F9YRS1"/>
<evidence type="ECO:0000313" key="5">
    <source>
        <dbReference type="EMBL" id="AEK22550.1"/>
    </source>
</evidence>
<organism evidence="5 6">
    <name type="scientific">Capnocytophaga canimorsus (strain 5)</name>
    <dbReference type="NCBI Taxonomy" id="860228"/>
    <lineage>
        <taxon>Bacteria</taxon>
        <taxon>Pseudomonadati</taxon>
        <taxon>Bacteroidota</taxon>
        <taxon>Flavobacteriia</taxon>
        <taxon>Flavobacteriales</taxon>
        <taxon>Flavobacteriaceae</taxon>
        <taxon>Capnocytophaga</taxon>
    </lineage>
</organism>
<accession>F9YRS1</accession>
<evidence type="ECO:0000259" key="4">
    <source>
        <dbReference type="Pfam" id="PF01717"/>
    </source>
</evidence>
<evidence type="ECO:0000313" key="6">
    <source>
        <dbReference type="Proteomes" id="UP000008895"/>
    </source>
</evidence>
<keyword evidence="6" id="KW-1185">Reference proteome</keyword>
<dbReference type="PANTHER" id="PTHR30519">
    <property type="entry name" value="5-METHYLTETRAHYDROPTEROYLTRIGLUTAMATE--HOMOCYSTEINE METHYLTRANSFERASE"/>
    <property type="match status" value="1"/>
</dbReference>
<evidence type="ECO:0000256" key="1">
    <source>
        <dbReference type="ARBA" id="ARBA00001947"/>
    </source>
</evidence>
<protein>
    <submittedName>
        <fullName evidence="5">5-methyltetrahydropteroyltriglutamate-homocysteine S-methyltransferase</fullName>
        <ecNumber evidence="5">2.1.1.14</ecNumber>
    </submittedName>
</protein>
<dbReference type="InterPro" id="IPR038071">
    <property type="entry name" value="UROD/MetE-like_sf"/>
</dbReference>
<dbReference type="GO" id="GO:0009086">
    <property type="term" value="P:methionine biosynthetic process"/>
    <property type="evidence" value="ECO:0007669"/>
    <property type="project" value="InterPro"/>
</dbReference>
<gene>
    <name evidence="5" type="ordered locus">Ccan_04280</name>
</gene>
<dbReference type="GO" id="GO:0003871">
    <property type="term" value="F:5-methyltetrahydropteroyltriglutamate-homocysteine S-methyltransferase activity"/>
    <property type="evidence" value="ECO:0007669"/>
    <property type="project" value="UniProtKB-EC"/>
</dbReference>